<evidence type="ECO:0000256" key="4">
    <source>
        <dbReference type="ARBA" id="ARBA00022801"/>
    </source>
</evidence>
<dbReference type="GO" id="GO:0008236">
    <property type="term" value="F:serine-type peptidase activity"/>
    <property type="evidence" value="ECO:0007669"/>
    <property type="project" value="UniProtKB-KW"/>
</dbReference>
<name>A0A4T0VFE5_9PEZI</name>
<dbReference type="PANTHER" id="PTHR15462">
    <property type="entry name" value="SERINE PROTEASE"/>
    <property type="match status" value="1"/>
</dbReference>
<dbReference type="SUPFAM" id="SSF50494">
    <property type="entry name" value="Trypsin-like serine proteases"/>
    <property type="match status" value="1"/>
</dbReference>
<dbReference type="EC" id="3.4.21.-" evidence="6"/>
<dbReference type="AlphaFoldDB" id="A0A4T0VFE5"/>
<evidence type="ECO:0000313" key="8">
    <source>
        <dbReference type="EMBL" id="TIC90810.1"/>
    </source>
</evidence>
<sequence length="782" mass="82158">MSQAGIWTLSPVVQEESIVSSYVEVSGEHGGVGTQESIIGVDRRHLALPGDFMDGGRYRSVVKIKTRFGDVDKGTSVWMMGTGWLIRPNLLVTAGHVVYDWSRGLGEAREIRCYIGYSGAASVGKPHVQTRSATKIVTTAEWLSTKADRTRAKDVAFIQVDRDFEGNLSLFKYSINTPVAGRGSNLGVVGYPGDKSLRNEDTGENEMGAEMYEAFQDTDYDIGKSQRNMIEYKISTYGGQSGAPIVRRGDMMVIGTHCYGGGGFESNSGNSIGGQFGNMYSKYIDLFIQPLDAPNGKAAIVTLGHASNANGQAVPSSQVISNGQVTKSQIANGQVGNGLALINKNNYNYNNNSSSGPPVGDAEGFLDILRAVGKVGSVALPIAGTILGGPIGGGIATVAGSLLGMVSGAESALDNGASSPESFAPHQLSRGAAERAVLAEAALQTIVSLDRGDVAEGLIDDVVSTFKRTAPKLEDLVKVLRPILTQQALEIAVKGMNRTAGLAQTSLESDLSRARVSIHHGGDLTESVLTGGSEGAALLESLLTPTVPVGGEEGWISSLGSLISTGVKLAAPIAGKLAKEYAPKIIGGLVSKISGGSQESVEGSDVMLNDDTTRFLLKRALLADASLTALQRLNKNELGQLRIRSEVRQEHALGDQEGAWGDFFKTVVQKVAPIALDGAKKAAAALAPKIVDAALSKLGRNESELSVPNGARTLKTKSSYYDVLNGRSPIQVSSFLTLRETGGQPQSTSPATGLTQTQRLSGRRSSLDSNPDLPVAYPAPPI</sequence>
<comment type="caution">
    <text evidence="8">The sequence shown here is derived from an EMBL/GenBank/DDBJ whole genome shotgun (WGS) entry which is preliminary data.</text>
</comment>
<feature type="region of interest" description="Disordered" evidence="7">
    <location>
        <begin position="740"/>
        <end position="782"/>
    </location>
</feature>
<dbReference type="InterPro" id="IPR008256">
    <property type="entry name" value="Peptidase_S1B"/>
</dbReference>
<evidence type="ECO:0000256" key="5">
    <source>
        <dbReference type="ARBA" id="ARBA00022825"/>
    </source>
</evidence>
<evidence type="ECO:0000256" key="7">
    <source>
        <dbReference type="SAM" id="MobiDB-lite"/>
    </source>
</evidence>
<evidence type="ECO:0000256" key="3">
    <source>
        <dbReference type="ARBA" id="ARBA00022729"/>
    </source>
</evidence>
<evidence type="ECO:0000256" key="1">
    <source>
        <dbReference type="ARBA" id="ARBA00008764"/>
    </source>
</evidence>
<dbReference type="Gene3D" id="2.40.10.10">
    <property type="entry name" value="Trypsin-like serine proteases"/>
    <property type="match status" value="2"/>
</dbReference>
<dbReference type="PRINTS" id="PR00839">
    <property type="entry name" value="V8PROTEASE"/>
</dbReference>
<keyword evidence="5 6" id="KW-0720">Serine protease</keyword>
<organism evidence="8 9">
    <name type="scientific">Colletotrichum higginsianum</name>
    <dbReference type="NCBI Taxonomy" id="80884"/>
    <lineage>
        <taxon>Eukaryota</taxon>
        <taxon>Fungi</taxon>
        <taxon>Dikarya</taxon>
        <taxon>Ascomycota</taxon>
        <taxon>Pezizomycotina</taxon>
        <taxon>Sordariomycetes</taxon>
        <taxon>Hypocreomycetidae</taxon>
        <taxon>Glomerellales</taxon>
        <taxon>Glomerellaceae</taxon>
        <taxon>Colletotrichum</taxon>
        <taxon>Colletotrichum destructivum species complex</taxon>
    </lineage>
</organism>
<comment type="similarity">
    <text evidence="1 6">Belongs to the peptidase S1B family.</text>
</comment>
<dbReference type="Proteomes" id="UP000305883">
    <property type="component" value="Unassembled WGS sequence"/>
</dbReference>
<evidence type="ECO:0000256" key="2">
    <source>
        <dbReference type="ARBA" id="ARBA00022670"/>
    </source>
</evidence>
<dbReference type="Pfam" id="PF13365">
    <property type="entry name" value="Trypsin_2"/>
    <property type="match status" value="1"/>
</dbReference>
<proteinExistence type="inferred from homology"/>
<reference evidence="8 9" key="1">
    <citation type="journal article" date="2019" name="Genome Biol. Evol.">
        <title>Genomic Plasticity Mediated by Transposable Elements in the Plant Pathogenic Fungus Colletotrichum higginsianum.</title>
        <authorList>
            <person name="Tsushima A."/>
            <person name="Gan P."/>
            <person name="Kumakura N."/>
            <person name="Narusaka M."/>
            <person name="Takano Y."/>
            <person name="Narusaka Y."/>
            <person name="Shirasu K."/>
        </authorList>
    </citation>
    <scope>NUCLEOTIDE SEQUENCE [LARGE SCALE GENOMIC DNA]</scope>
    <source>
        <strain evidence="8 9">MAFF305635-RFP</strain>
    </source>
</reference>
<evidence type="ECO:0000256" key="6">
    <source>
        <dbReference type="RuleBase" id="RU004296"/>
    </source>
</evidence>
<keyword evidence="4 6" id="KW-0378">Hydrolase</keyword>
<dbReference type="InterPro" id="IPR043504">
    <property type="entry name" value="Peptidase_S1_PA_chymotrypsin"/>
</dbReference>
<dbReference type="InterPro" id="IPR009003">
    <property type="entry name" value="Peptidase_S1_PA"/>
</dbReference>
<protein>
    <recommendedName>
        <fullName evidence="6">Serine protease</fullName>
        <ecNumber evidence="6">3.4.21.-</ecNumber>
    </recommendedName>
</protein>
<dbReference type="EMBL" id="MWPZ01000010">
    <property type="protein sequence ID" value="TIC90810.1"/>
    <property type="molecule type" value="Genomic_DNA"/>
</dbReference>
<evidence type="ECO:0000313" key="9">
    <source>
        <dbReference type="Proteomes" id="UP000305883"/>
    </source>
</evidence>
<gene>
    <name evidence="8" type="ORF">CH35J_011104</name>
</gene>
<dbReference type="PANTHER" id="PTHR15462:SF8">
    <property type="entry name" value="SERINE PROTEASE"/>
    <property type="match status" value="1"/>
</dbReference>
<accession>A0A4T0VFE5</accession>
<keyword evidence="3" id="KW-0732">Signal</keyword>
<dbReference type="InterPro" id="IPR050966">
    <property type="entry name" value="Glutamyl_endopeptidase"/>
</dbReference>
<feature type="compositionally biased region" description="Polar residues" evidence="7">
    <location>
        <begin position="743"/>
        <end position="769"/>
    </location>
</feature>
<keyword evidence="2 6" id="KW-0645">Protease</keyword>
<dbReference type="OrthoDB" id="3693942at2759"/>
<dbReference type="GO" id="GO:0006508">
    <property type="term" value="P:proteolysis"/>
    <property type="evidence" value="ECO:0007669"/>
    <property type="project" value="UniProtKB-KW"/>
</dbReference>